<dbReference type="Gene3D" id="3.30.950.10">
    <property type="entry name" value="Methyltransferase, Cobalt-precorrin-4 Transmethylase, Domain 2"/>
    <property type="match status" value="1"/>
</dbReference>
<proteinExistence type="inferred from homology"/>
<dbReference type="CDD" id="cd11648">
    <property type="entry name" value="RsmI"/>
    <property type="match status" value="1"/>
</dbReference>
<dbReference type="NCBIfam" id="TIGR00096">
    <property type="entry name" value="16S rRNA (cytidine(1402)-2'-O)-methyltransferase"/>
    <property type="match status" value="1"/>
</dbReference>
<reference evidence="8" key="1">
    <citation type="journal article" date="2021" name="PeerJ">
        <title>Extensive microbial diversity within the chicken gut microbiome revealed by metagenomics and culture.</title>
        <authorList>
            <person name="Gilroy R."/>
            <person name="Ravi A."/>
            <person name="Getino M."/>
            <person name="Pursley I."/>
            <person name="Horton D.L."/>
            <person name="Alikhan N.F."/>
            <person name="Baker D."/>
            <person name="Gharbi K."/>
            <person name="Hall N."/>
            <person name="Watson M."/>
            <person name="Adriaenssens E.M."/>
            <person name="Foster-Nyarko E."/>
            <person name="Jarju S."/>
            <person name="Secka A."/>
            <person name="Antonio M."/>
            <person name="Oren A."/>
            <person name="Chaudhuri R.R."/>
            <person name="La Ragione R."/>
            <person name="Hildebrand F."/>
            <person name="Pallen M.J."/>
        </authorList>
    </citation>
    <scope>NUCLEOTIDE SEQUENCE</scope>
    <source>
        <strain evidence="8">ChiGjej4B4-18154</strain>
    </source>
</reference>
<dbReference type="GO" id="GO:0070677">
    <property type="term" value="F:rRNA (cytosine-2'-O-)-methyltransferase activity"/>
    <property type="evidence" value="ECO:0007669"/>
    <property type="project" value="UniProtKB-UniRule"/>
</dbReference>
<reference evidence="8" key="2">
    <citation type="submission" date="2021-04" db="EMBL/GenBank/DDBJ databases">
        <authorList>
            <person name="Gilroy R."/>
        </authorList>
    </citation>
    <scope>NUCLEOTIDE SEQUENCE</scope>
    <source>
        <strain evidence="8">ChiGjej4B4-18154</strain>
    </source>
</reference>
<evidence type="ECO:0000256" key="4">
    <source>
        <dbReference type="ARBA" id="ARBA00022679"/>
    </source>
</evidence>
<dbReference type="EMBL" id="DXBV01000048">
    <property type="protein sequence ID" value="HIZ30608.1"/>
    <property type="molecule type" value="Genomic_DNA"/>
</dbReference>
<gene>
    <name evidence="6 8" type="primary">rsmI</name>
    <name evidence="8" type="ORF">H9813_05165</name>
</gene>
<accession>A0A9D2IZ46</accession>
<protein>
    <recommendedName>
        <fullName evidence="6">Ribosomal RNA small subunit methyltransferase I</fullName>
        <ecNumber evidence="6">2.1.1.198</ecNumber>
    </recommendedName>
    <alternativeName>
        <fullName evidence="6">16S rRNA 2'-O-ribose C1402 methyltransferase</fullName>
    </alternativeName>
    <alternativeName>
        <fullName evidence="6">rRNA (cytidine-2'-O-)-methyltransferase RsmI</fullName>
    </alternativeName>
</protein>
<name>A0A9D2IZ46_9FIRM</name>
<keyword evidence="2 6" id="KW-0698">rRNA processing</keyword>
<comment type="subcellular location">
    <subcellularLocation>
        <location evidence="6">Cytoplasm</location>
    </subcellularLocation>
</comment>
<dbReference type="FunFam" id="3.40.1010.10:FF:000007">
    <property type="entry name" value="Ribosomal RNA small subunit methyltransferase I"/>
    <property type="match status" value="1"/>
</dbReference>
<comment type="caution">
    <text evidence="8">The sequence shown here is derived from an EMBL/GenBank/DDBJ whole genome shotgun (WGS) entry which is preliminary data.</text>
</comment>
<organism evidence="8 9">
    <name type="scientific">Candidatus Allofournierella merdipullorum</name>
    <dbReference type="NCBI Taxonomy" id="2838595"/>
    <lineage>
        <taxon>Bacteria</taxon>
        <taxon>Bacillati</taxon>
        <taxon>Bacillota</taxon>
        <taxon>Clostridia</taxon>
        <taxon>Eubacteriales</taxon>
        <taxon>Oscillospiraceae</taxon>
        <taxon>Allofournierella</taxon>
    </lineage>
</organism>
<dbReference type="AlphaFoldDB" id="A0A9D2IZ46"/>
<keyword evidence="5 6" id="KW-0949">S-adenosyl-L-methionine</keyword>
<dbReference type="EC" id="2.1.1.198" evidence="6"/>
<evidence type="ECO:0000256" key="5">
    <source>
        <dbReference type="ARBA" id="ARBA00022691"/>
    </source>
</evidence>
<dbReference type="InterPro" id="IPR008189">
    <property type="entry name" value="rRNA_ssu_MeTfrase_I"/>
</dbReference>
<keyword evidence="1 6" id="KW-0963">Cytoplasm</keyword>
<feature type="domain" description="Tetrapyrrole methylase" evidence="7">
    <location>
        <begin position="4"/>
        <end position="204"/>
    </location>
</feature>
<evidence type="ECO:0000256" key="6">
    <source>
        <dbReference type="HAMAP-Rule" id="MF_01877"/>
    </source>
</evidence>
<dbReference type="Gene3D" id="3.40.1010.10">
    <property type="entry name" value="Cobalt-precorrin-4 Transmethylase, Domain 1"/>
    <property type="match status" value="1"/>
</dbReference>
<dbReference type="Pfam" id="PF00590">
    <property type="entry name" value="TP_methylase"/>
    <property type="match status" value="1"/>
</dbReference>
<dbReference type="InterPro" id="IPR014776">
    <property type="entry name" value="4pyrrole_Mease_sub2"/>
</dbReference>
<evidence type="ECO:0000256" key="3">
    <source>
        <dbReference type="ARBA" id="ARBA00022603"/>
    </source>
</evidence>
<dbReference type="PANTHER" id="PTHR46111">
    <property type="entry name" value="RIBOSOMAL RNA SMALL SUBUNIT METHYLTRANSFERASE I"/>
    <property type="match status" value="1"/>
</dbReference>
<dbReference type="HAMAP" id="MF_01877">
    <property type="entry name" value="16SrRNA_methyltr_I"/>
    <property type="match status" value="1"/>
</dbReference>
<dbReference type="PANTHER" id="PTHR46111:SF1">
    <property type="entry name" value="RIBOSOMAL RNA SMALL SUBUNIT METHYLTRANSFERASE I"/>
    <property type="match status" value="1"/>
</dbReference>
<comment type="function">
    <text evidence="6">Catalyzes the 2'-O-methylation of the ribose of cytidine 1402 (C1402) in 16S rRNA.</text>
</comment>
<evidence type="ECO:0000313" key="8">
    <source>
        <dbReference type="EMBL" id="HIZ30608.1"/>
    </source>
</evidence>
<dbReference type="FunFam" id="3.30.950.10:FF:000002">
    <property type="entry name" value="Ribosomal RNA small subunit methyltransferase I"/>
    <property type="match status" value="1"/>
</dbReference>
<evidence type="ECO:0000313" key="9">
    <source>
        <dbReference type="Proteomes" id="UP000824035"/>
    </source>
</evidence>
<dbReference type="PROSITE" id="PS01296">
    <property type="entry name" value="RSMI"/>
    <property type="match status" value="1"/>
</dbReference>
<dbReference type="GO" id="GO:0005737">
    <property type="term" value="C:cytoplasm"/>
    <property type="evidence" value="ECO:0007669"/>
    <property type="project" value="UniProtKB-SubCell"/>
</dbReference>
<keyword evidence="4 6" id="KW-0808">Transferase</keyword>
<evidence type="ECO:0000256" key="2">
    <source>
        <dbReference type="ARBA" id="ARBA00022552"/>
    </source>
</evidence>
<sequence>MAGTLYIVATPIGNLEDMTPRAAATFGSVDFIAAEDTRVTLKLLNHLGLKKPLVSYYEHNLKERGRYILDRIQAGENCALCSDAGMPAISDPGEVIVTDALAEGIKVVPVPAASACVTALAVSGQPTGRFVFEGFLPTNLRQRRERLEQLKGEERTVIFYEAPHKLRMTLGHLQEAFGPDRSITLARELTKLHEEVVKTTLGEAVEYYETNNPRGEYVLVMAGASPAETQPAPPTLDEAAQKARELMEGGMSASAAAKQAAQNTPFSKSQIYRLLTRQEENE</sequence>
<dbReference type="SUPFAM" id="SSF53790">
    <property type="entry name" value="Tetrapyrrole methylase"/>
    <property type="match status" value="1"/>
</dbReference>
<evidence type="ECO:0000256" key="1">
    <source>
        <dbReference type="ARBA" id="ARBA00022490"/>
    </source>
</evidence>
<keyword evidence="3 6" id="KW-0489">Methyltransferase</keyword>
<dbReference type="InterPro" id="IPR018063">
    <property type="entry name" value="SAM_MeTrfase_RsmI_CS"/>
</dbReference>
<dbReference type="InterPro" id="IPR014777">
    <property type="entry name" value="4pyrrole_Mease_sub1"/>
</dbReference>
<dbReference type="PIRSF" id="PIRSF005917">
    <property type="entry name" value="MTase_YraL"/>
    <property type="match status" value="1"/>
</dbReference>
<evidence type="ECO:0000259" key="7">
    <source>
        <dbReference type="Pfam" id="PF00590"/>
    </source>
</evidence>
<dbReference type="InterPro" id="IPR000878">
    <property type="entry name" value="4pyrrol_Mease"/>
</dbReference>
<comment type="catalytic activity">
    <reaction evidence="6">
        <text>cytidine(1402) in 16S rRNA + S-adenosyl-L-methionine = 2'-O-methylcytidine(1402) in 16S rRNA + S-adenosyl-L-homocysteine + H(+)</text>
        <dbReference type="Rhea" id="RHEA:42924"/>
        <dbReference type="Rhea" id="RHEA-COMP:10285"/>
        <dbReference type="Rhea" id="RHEA-COMP:10286"/>
        <dbReference type="ChEBI" id="CHEBI:15378"/>
        <dbReference type="ChEBI" id="CHEBI:57856"/>
        <dbReference type="ChEBI" id="CHEBI:59789"/>
        <dbReference type="ChEBI" id="CHEBI:74495"/>
        <dbReference type="ChEBI" id="CHEBI:82748"/>
        <dbReference type="EC" id="2.1.1.198"/>
    </reaction>
</comment>
<dbReference type="InterPro" id="IPR035996">
    <property type="entry name" value="4pyrrol_Methylase_sf"/>
</dbReference>
<comment type="similarity">
    <text evidence="6">Belongs to the methyltransferase superfamily. RsmI family.</text>
</comment>
<dbReference type="Proteomes" id="UP000824035">
    <property type="component" value="Unassembled WGS sequence"/>
</dbReference>